<dbReference type="InterPro" id="IPR018964">
    <property type="entry name" value="Phage_phiJL001_Gp84_C"/>
</dbReference>
<evidence type="ECO:0000259" key="1">
    <source>
        <dbReference type="Pfam" id="PF09356"/>
    </source>
</evidence>
<comment type="caution">
    <text evidence="2">The sequence shown here is derived from an EMBL/GenBank/DDBJ whole genome shotgun (WGS) entry which is preliminary data.</text>
</comment>
<proteinExistence type="predicted"/>
<dbReference type="eggNOG" id="COG5449">
    <property type="taxonomic scope" value="Bacteria"/>
</dbReference>
<reference evidence="2 3" key="1">
    <citation type="journal article" date="2011" name="EMBO J.">
        <title>Structural diversity of bacterial flagellar motors.</title>
        <authorList>
            <person name="Chen S."/>
            <person name="Beeby M."/>
            <person name="Murphy G.E."/>
            <person name="Leadbetter J.R."/>
            <person name="Hendrixson D.R."/>
            <person name="Briegel A."/>
            <person name="Li Z."/>
            <person name="Shi J."/>
            <person name="Tocheva E.I."/>
            <person name="Muller A."/>
            <person name="Dobro M.J."/>
            <person name="Jensen G.J."/>
        </authorList>
    </citation>
    <scope>NUCLEOTIDE SEQUENCE [LARGE SCALE GENOMIC DNA]</scope>
    <source>
        <strain evidence="2 3">DSM 6540</strain>
    </source>
</reference>
<gene>
    <name evidence="2" type="ORF">ALO_01864</name>
</gene>
<feature type="domain" description="Bacteriophage phiJL001 Gp84 C-terminal" evidence="1">
    <location>
        <begin position="198"/>
        <end position="265"/>
    </location>
</feature>
<dbReference type="Pfam" id="PF09356">
    <property type="entry name" value="Phage_BR0599"/>
    <property type="match status" value="1"/>
</dbReference>
<dbReference type="AlphaFoldDB" id="F7NEB0"/>
<keyword evidence="3" id="KW-1185">Reference proteome</keyword>
<protein>
    <submittedName>
        <fullName evidence="2">Phage gene transfer protein</fullName>
    </submittedName>
</protein>
<accession>F7NEB0</accession>
<dbReference type="STRING" id="1009370.ALO_01864"/>
<dbReference type="Proteomes" id="UP000003240">
    <property type="component" value="Unassembled WGS sequence"/>
</dbReference>
<dbReference type="OrthoDB" id="1633386at2"/>
<evidence type="ECO:0000313" key="3">
    <source>
        <dbReference type="Proteomes" id="UP000003240"/>
    </source>
</evidence>
<organism evidence="2 3">
    <name type="scientific">Acetonema longum DSM 6540</name>
    <dbReference type="NCBI Taxonomy" id="1009370"/>
    <lineage>
        <taxon>Bacteria</taxon>
        <taxon>Bacillati</taxon>
        <taxon>Bacillota</taxon>
        <taxon>Negativicutes</taxon>
        <taxon>Acetonemataceae</taxon>
        <taxon>Acetonema</taxon>
    </lineage>
</organism>
<dbReference type="EMBL" id="AFGF01000016">
    <property type="protein sequence ID" value="EGO65622.1"/>
    <property type="molecule type" value="Genomic_DNA"/>
</dbReference>
<name>F7NEB0_9FIRM</name>
<evidence type="ECO:0000313" key="2">
    <source>
        <dbReference type="EMBL" id="EGO65622.1"/>
    </source>
</evidence>
<dbReference type="RefSeq" id="WP_004092190.1">
    <property type="nucleotide sequence ID" value="NZ_AFGF01000016.1"/>
</dbReference>
<sequence>MAQSNITVYESSAQNGQPIECYKFRYRDMTYLYTSDRSDVALTVTENELTGTERYAADYIRRNSIKPSSQGDSSSVVVTVTKDNAVAALFKAAPPDKPVTLTIIRLHDQDHGVFDKLFAGEIVQASFRDSECELTVKMENWLSRKLPNFMRQFFCCNVVYDASCRLNKADYEQTLYVDGASGLNVAMNELTNYETDYFAGGMMYYGGNMRMISANAGAALTLRYPFPATPMGYVTLVPGCDKLFRTCAKRFNNTLNFTGCPYIPPDTDSAAQVGNGVYWVDSAVVKRDTDGYIGRISM</sequence>